<evidence type="ECO:0000313" key="2">
    <source>
        <dbReference type="Proteomes" id="UP000202259"/>
    </source>
</evidence>
<dbReference type="EMBL" id="CP020465">
    <property type="protein sequence ID" value="ASP49262.1"/>
    <property type="molecule type" value="Genomic_DNA"/>
</dbReference>
<dbReference type="KEGG" id="cber:B5D82_16690"/>
<organism evidence="1 2">
    <name type="scientific">Cognaticolwellia beringensis</name>
    <dbReference type="NCBI Taxonomy" id="1967665"/>
    <lineage>
        <taxon>Bacteria</taxon>
        <taxon>Pseudomonadati</taxon>
        <taxon>Pseudomonadota</taxon>
        <taxon>Gammaproteobacteria</taxon>
        <taxon>Alteromonadales</taxon>
        <taxon>Colwelliaceae</taxon>
        <taxon>Cognaticolwellia</taxon>
    </lineage>
</organism>
<keyword evidence="2" id="KW-1185">Reference proteome</keyword>
<protein>
    <submittedName>
        <fullName evidence="1">Uncharacterized protein</fullName>
    </submittedName>
</protein>
<sequence length="69" mass="8389">MHNNFWDYLYETTELIENMANEKQDIIEQVYARLENVELLYERNFDPVDSYEEYVAVKLIRAISQAIKR</sequence>
<reference evidence="1 2" key="1">
    <citation type="submission" date="2017-08" db="EMBL/GenBank/DDBJ databases">
        <title>Complete genome of Colwellia sp. NB097-1, a psychrophile bacterium ioslated from Bering Sea.</title>
        <authorList>
            <person name="Chen X."/>
        </authorList>
    </citation>
    <scope>NUCLEOTIDE SEQUENCE [LARGE SCALE GENOMIC DNA]</scope>
    <source>
        <strain evidence="1 2">NB097-1</strain>
    </source>
</reference>
<evidence type="ECO:0000313" key="1">
    <source>
        <dbReference type="EMBL" id="ASP49262.1"/>
    </source>
</evidence>
<dbReference type="RefSeq" id="WP_081153122.1">
    <property type="nucleotide sequence ID" value="NZ_CP020465.1"/>
</dbReference>
<dbReference type="OrthoDB" id="6228889at2"/>
<accession>A0A222GC40</accession>
<dbReference type="Proteomes" id="UP000202259">
    <property type="component" value="Chromosome"/>
</dbReference>
<name>A0A222GC40_9GAMM</name>
<dbReference type="AlphaFoldDB" id="A0A222GC40"/>
<proteinExistence type="predicted"/>
<gene>
    <name evidence="1" type="ORF">B5D82_16690</name>
</gene>